<keyword evidence="2" id="KW-0732">Signal</keyword>
<evidence type="ECO:0000313" key="4">
    <source>
        <dbReference type="Proteomes" id="UP000217343"/>
    </source>
</evidence>
<dbReference type="AlphaFoldDB" id="A0A250K0K9"/>
<dbReference type="OrthoDB" id="5519789at2"/>
<feature type="signal peptide" evidence="2">
    <location>
        <begin position="1"/>
        <end position="25"/>
    </location>
</feature>
<evidence type="ECO:0000256" key="1">
    <source>
        <dbReference type="SAM" id="MobiDB-lite"/>
    </source>
</evidence>
<evidence type="ECO:0000313" key="3">
    <source>
        <dbReference type="EMBL" id="ATB49488.1"/>
    </source>
</evidence>
<reference evidence="3 4" key="1">
    <citation type="submission" date="2017-06" db="EMBL/GenBank/DDBJ databases">
        <title>Sequencing and comparative analysis of myxobacterial genomes.</title>
        <authorList>
            <person name="Rupp O."/>
            <person name="Goesmann A."/>
            <person name="Sogaard-Andersen L."/>
        </authorList>
    </citation>
    <scope>NUCLEOTIDE SEQUENCE [LARGE SCALE GENOMIC DNA]</scope>
    <source>
        <strain evidence="3 4">DSM 14697</strain>
    </source>
</reference>
<dbReference type="Proteomes" id="UP000217343">
    <property type="component" value="Chromosome"/>
</dbReference>
<dbReference type="KEGG" id="mmas:MYMAC_005133"/>
<proteinExistence type="predicted"/>
<name>A0A250K0K9_9BACT</name>
<gene>
    <name evidence="3" type="ORF">MYMAC_005133</name>
</gene>
<dbReference type="EMBL" id="CP022203">
    <property type="protein sequence ID" value="ATB49488.1"/>
    <property type="molecule type" value="Genomic_DNA"/>
</dbReference>
<sequence length="125" mass="13751">MPSLRACRRFAASLMFASSAVTAQAAEVSTAQRVETTPGLSPDDIRPLSGDDRLPSPDAWRTALKRLLSERGPRMAPSVRHGVEAVLSINMRDAAELIENSMNEAMASRIDCPRLRAWKQVSRMD</sequence>
<accession>A0A250K0K9</accession>
<organism evidence="3 4">
    <name type="scientific">Corallococcus macrosporus DSM 14697</name>
    <dbReference type="NCBI Taxonomy" id="1189310"/>
    <lineage>
        <taxon>Bacteria</taxon>
        <taxon>Pseudomonadati</taxon>
        <taxon>Myxococcota</taxon>
        <taxon>Myxococcia</taxon>
        <taxon>Myxococcales</taxon>
        <taxon>Cystobacterineae</taxon>
        <taxon>Myxococcaceae</taxon>
        <taxon>Corallococcus</taxon>
    </lineage>
</organism>
<feature type="chain" id="PRO_5012580619" evidence="2">
    <location>
        <begin position="26"/>
        <end position="125"/>
    </location>
</feature>
<protein>
    <submittedName>
        <fullName evidence="3">Uncharacterized protein</fullName>
    </submittedName>
</protein>
<evidence type="ECO:0000256" key="2">
    <source>
        <dbReference type="SAM" id="SignalP"/>
    </source>
</evidence>
<keyword evidence="4" id="KW-1185">Reference proteome</keyword>
<feature type="compositionally biased region" description="Basic and acidic residues" evidence="1">
    <location>
        <begin position="43"/>
        <end position="55"/>
    </location>
</feature>
<feature type="region of interest" description="Disordered" evidence="1">
    <location>
        <begin position="27"/>
        <end position="57"/>
    </location>
</feature>
<feature type="compositionally biased region" description="Polar residues" evidence="1">
    <location>
        <begin position="27"/>
        <end position="39"/>
    </location>
</feature>